<evidence type="ECO:0000256" key="2">
    <source>
        <dbReference type="ARBA" id="ARBA00004651"/>
    </source>
</evidence>
<evidence type="ECO:0000256" key="10">
    <source>
        <dbReference type="ARBA" id="ARBA00023012"/>
    </source>
</evidence>
<reference evidence="15 16" key="1">
    <citation type="submission" date="2019-11" db="EMBL/GenBank/DDBJ databases">
        <title>Maribacter lutea sp. nov., a marine bacterium isolated from intertidal sand.</title>
        <authorList>
            <person name="Liu A."/>
        </authorList>
    </citation>
    <scope>NUCLEOTIDE SEQUENCE [LARGE SCALE GENOMIC DNA]</scope>
    <source>
        <strain evidence="15 16">RZ05</strain>
    </source>
</reference>
<dbReference type="Gene3D" id="1.20.120.160">
    <property type="entry name" value="HPT domain"/>
    <property type="match status" value="1"/>
</dbReference>
<dbReference type="SUPFAM" id="SSF47384">
    <property type="entry name" value="Homodimeric domain of signal transducing histidine kinase"/>
    <property type="match status" value="1"/>
</dbReference>
<dbReference type="CDD" id="cd16922">
    <property type="entry name" value="HATPase_EvgS-ArcB-TorS-like"/>
    <property type="match status" value="1"/>
</dbReference>
<evidence type="ECO:0000256" key="5">
    <source>
        <dbReference type="ARBA" id="ARBA00022553"/>
    </source>
</evidence>
<evidence type="ECO:0000313" key="16">
    <source>
        <dbReference type="Proteomes" id="UP000443153"/>
    </source>
</evidence>
<dbReference type="InterPro" id="IPR036641">
    <property type="entry name" value="HPT_dom_sf"/>
</dbReference>
<evidence type="ECO:0000256" key="12">
    <source>
        <dbReference type="PROSITE-ProRule" id="PRU00169"/>
    </source>
</evidence>
<dbReference type="RefSeq" id="WP_154365358.1">
    <property type="nucleotide sequence ID" value="NZ_CANMYZ010000003.1"/>
</dbReference>
<comment type="subcellular location">
    <subcellularLocation>
        <location evidence="2">Cell membrane</location>
        <topology evidence="2">Multi-pass membrane protein</topology>
    </subcellularLocation>
</comment>
<keyword evidence="11" id="KW-0472">Membrane</keyword>
<dbReference type="InterPro" id="IPR001789">
    <property type="entry name" value="Sig_transdc_resp-reg_receiver"/>
</dbReference>
<dbReference type="InterPro" id="IPR005467">
    <property type="entry name" value="His_kinase_dom"/>
</dbReference>
<dbReference type="PROSITE" id="PS50109">
    <property type="entry name" value="HIS_KIN"/>
    <property type="match status" value="1"/>
</dbReference>
<keyword evidence="9" id="KW-1133">Transmembrane helix</keyword>
<dbReference type="GO" id="GO:0005524">
    <property type="term" value="F:ATP binding"/>
    <property type="evidence" value="ECO:0007669"/>
    <property type="project" value="UniProtKB-KW"/>
</dbReference>
<keyword evidence="5 12" id="KW-0597">Phosphoprotein</keyword>
<dbReference type="Gene3D" id="3.40.50.2300">
    <property type="match status" value="1"/>
</dbReference>
<accession>A0A6I2MJT7</accession>
<dbReference type="CDD" id="cd17546">
    <property type="entry name" value="REC_hyHK_CKI1_RcsC-like"/>
    <property type="match status" value="1"/>
</dbReference>
<evidence type="ECO:0000256" key="7">
    <source>
        <dbReference type="ARBA" id="ARBA00022741"/>
    </source>
</evidence>
<feature type="modified residue" description="4-aspartylphosphate" evidence="12">
    <location>
        <position position="385"/>
    </location>
</feature>
<dbReference type="InterPro" id="IPR003661">
    <property type="entry name" value="HisK_dim/P_dom"/>
</dbReference>
<dbReference type="Pfam" id="PF00512">
    <property type="entry name" value="HisKA"/>
    <property type="match status" value="1"/>
</dbReference>
<dbReference type="EC" id="2.7.13.3" evidence="3"/>
<proteinExistence type="predicted"/>
<sequence>MKARKLLNQLDNIESTLNEYSFEELNTKNSALLKKSFDEFKGRLEQMVFQGVPAVSQQWTPNSNEQDILEENPLPVGGKSNATKLIANVSHEIRTPLNGIIGFTDLLKEEKLSQNQLEKVEAIQVASNSLLEIINELLEFTKLSEGLETINQDDFNFDGVIDNILYLCNTLITNDKVVLRSKIDPSIPKVLKGDAAKLSQVLLNLIGNAIKFVEEGEILLEISLKNHRNDTINLEFVVSDTGIGISEENIKHIFGYFRQADNYTAVNYGGSGLGLNIVKQIIELLNGNIEVQSKLGRGTVFKFNLPFKKGNESSIPQKNPEINDQISVDNPIKGKKILVFEDNSMNQRLFKQRLKAWGCKSYVTDDGPAGLKFLEEHSIDLILMDLRMPGMSGVEITKQIRESKSPQIKNIPIIVVTADITAHEKEDCSAYGIDDLILKPFNPEELLMKLIDNCGRGQISGKGTLNEEEMHQTALPSPKRINLKTLQDDSFGEHDFLEELVGLFKLNIIEFVGAYSVHLKNEDYDSLAFASHKIKSGLKMVQATTLLNIVLRVQTLSKEKKNLDELKGLLVSFTQEYDLVERDIDNELKKLKNEK</sequence>
<keyword evidence="8" id="KW-0067">ATP-binding</keyword>
<dbReference type="OrthoDB" id="1046984at2"/>
<dbReference type="SUPFAM" id="SSF55874">
    <property type="entry name" value="ATPase domain of HSP90 chaperone/DNA topoisomerase II/histidine kinase"/>
    <property type="match status" value="1"/>
</dbReference>
<dbReference type="Pfam" id="PF02518">
    <property type="entry name" value="HATPase_c"/>
    <property type="match status" value="1"/>
</dbReference>
<dbReference type="AlphaFoldDB" id="A0A6I2MJT7"/>
<dbReference type="InterPro" id="IPR036890">
    <property type="entry name" value="HATPase_C_sf"/>
</dbReference>
<dbReference type="SUPFAM" id="SSF52172">
    <property type="entry name" value="CheY-like"/>
    <property type="match status" value="1"/>
</dbReference>
<dbReference type="PANTHER" id="PTHR45339:SF1">
    <property type="entry name" value="HYBRID SIGNAL TRANSDUCTION HISTIDINE KINASE J"/>
    <property type="match status" value="1"/>
</dbReference>
<organism evidence="15 16">
    <name type="scientific">Maribacter luteus</name>
    <dbReference type="NCBI Taxonomy" id="2594478"/>
    <lineage>
        <taxon>Bacteria</taxon>
        <taxon>Pseudomonadati</taxon>
        <taxon>Bacteroidota</taxon>
        <taxon>Flavobacteriia</taxon>
        <taxon>Flavobacteriales</taxon>
        <taxon>Flavobacteriaceae</taxon>
        <taxon>Maribacter</taxon>
    </lineage>
</organism>
<keyword evidence="4" id="KW-1003">Cell membrane</keyword>
<dbReference type="SMART" id="SM00387">
    <property type="entry name" value="HATPase_c"/>
    <property type="match status" value="1"/>
</dbReference>
<dbReference type="InterPro" id="IPR003594">
    <property type="entry name" value="HATPase_dom"/>
</dbReference>
<dbReference type="SMART" id="SM00448">
    <property type="entry name" value="REC"/>
    <property type="match status" value="1"/>
</dbReference>
<dbReference type="PRINTS" id="PR00344">
    <property type="entry name" value="BCTRLSENSOR"/>
</dbReference>
<dbReference type="PANTHER" id="PTHR45339">
    <property type="entry name" value="HYBRID SIGNAL TRANSDUCTION HISTIDINE KINASE J"/>
    <property type="match status" value="1"/>
</dbReference>
<dbReference type="InterPro" id="IPR004358">
    <property type="entry name" value="Sig_transdc_His_kin-like_C"/>
</dbReference>
<dbReference type="Gene3D" id="3.30.565.10">
    <property type="entry name" value="Histidine kinase-like ATPase, C-terminal domain"/>
    <property type="match status" value="1"/>
</dbReference>
<gene>
    <name evidence="15" type="ORF">GJ691_07330</name>
</gene>
<comment type="catalytic activity">
    <reaction evidence="1">
        <text>ATP + protein L-histidine = ADP + protein N-phospho-L-histidine.</text>
        <dbReference type="EC" id="2.7.13.3"/>
    </reaction>
</comment>
<dbReference type="InterPro" id="IPR011006">
    <property type="entry name" value="CheY-like_superfamily"/>
</dbReference>
<dbReference type="FunFam" id="3.30.565.10:FF:000010">
    <property type="entry name" value="Sensor histidine kinase RcsC"/>
    <property type="match status" value="1"/>
</dbReference>
<keyword evidence="16" id="KW-1185">Reference proteome</keyword>
<evidence type="ECO:0000313" key="15">
    <source>
        <dbReference type="EMBL" id="MRX63978.1"/>
    </source>
</evidence>
<evidence type="ECO:0000256" key="8">
    <source>
        <dbReference type="ARBA" id="ARBA00022840"/>
    </source>
</evidence>
<dbReference type="GO" id="GO:0000155">
    <property type="term" value="F:phosphorelay sensor kinase activity"/>
    <property type="evidence" value="ECO:0007669"/>
    <property type="project" value="InterPro"/>
</dbReference>
<dbReference type="InterPro" id="IPR036097">
    <property type="entry name" value="HisK_dim/P_sf"/>
</dbReference>
<dbReference type="GO" id="GO:0005886">
    <property type="term" value="C:plasma membrane"/>
    <property type="evidence" value="ECO:0007669"/>
    <property type="project" value="UniProtKB-SubCell"/>
</dbReference>
<dbReference type="CDD" id="cd00082">
    <property type="entry name" value="HisKA"/>
    <property type="match status" value="1"/>
</dbReference>
<feature type="domain" description="Histidine kinase" evidence="13">
    <location>
        <begin position="88"/>
        <end position="309"/>
    </location>
</feature>
<evidence type="ECO:0000256" key="11">
    <source>
        <dbReference type="ARBA" id="ARBA00023136"/>
    </source>
</evidence>
<keyword evidence="7" id="KW-0547">Nucleotide-binding</keyword>
<evidence type="ECO:0000256" key="1">
    <source>
        <dbReference type="ARBA" id="ARBA00000085"/>
    </source>
</evidence>
<keyword evidence="10" id="KW-0902">Two-component regulatory system</keyword>
<evidence type="ECO:0000259" key="14">
    <source>
        <dbReference type="PROSITE" id="PS50110"/>
    </source>
</evidence>
<dbReference type="EMBL" id="WKJH01000004">
    <property type="protein sequence ID" value="MRX63978.1"/>
    <property type="molecule type" value="Genomic_DNA"/>
</dbReference>
<dbReference type="Proteomes" id="UP000443153">
    <property type="component" value="Unassembled WGS sequence"/>
</dbReference>
<dbReference type="PROSITE" id="PS50110">
    <property type="entry name" value="RESPONSE_REGULATORY"/>
    <property type="match status" value="1"/>
</dbReference>
<dbReference type="Pfam" id="PF00072">
    <property type="entry name" value="Response_reg"/>
    <property type="match status" value="1"/>
</dbReference>
<keyword evidence="6" id="KW-0812">Transmembrane</keyword>
<dbReference type="Gene3D" id="1.10.287.130">
    <property type="match status" value="1"/>
</dbReference>
<evidence type="ECO:0000259" key="13">
    <source>
        <dbReference type="PROSITE" id="PS50109"/>
    </source>
</evidence>
<comment type="caution">
    <text evidence="15">The sequence shown here is derived from an EMBL/GenBank/DDBJ whole genome shotgun (WGS) entry which is preliminary data.</text>
</comment>
<dbReference type="SMART" id="SM00388">
    <property type="entry name" value="HisKA"/>
    <property type="match status" value="1"/>
</dbReference>
<evidence type="ECO:0000256" key="3">
    <source>
        <dbReference type="ARBA" id="ARBA00012438"/>
    </source>
</evidence>
<name>A0A6I2MJT7_9FLAO</name>
<feature type="domain" description="Response regulatory" evidence="14">
    <location>
        <begin position="336"/>
        <end position="454"/>
    </location>
</feature>
<evidence type="ECO:0000256" key="9">
    <source>
        <dbReference type="ARBA" id="ARBA00022989"/>
    </source>
</evidence>
<dbReference type="SUPFAM" id="SSF47226">
    <property type="entry name" value="Histidine-containing phosphotransfer domain, HPT domain"/>
    <property type="match status" value="1"/>
</dbReference>
<evidence type="ECO:0000256" key="6">
    <source>
        <dbReference type="ARBA" id="ARBA00022692"/>
    </source>
</evidence>
<protein>
    <recommendedName>
        <fullName evidence="3">histidine kinase</fullName>
        <ecNumber evidence="3">2.7.13.3</ecNumber>
    </recommendedName>
</protein>
<evidence type="ECO:0000256" key="4">
    <source>
        <dbReference type="ARBA" id="ARBA00022475"/>
    </source>
</evidence>